<evidence type="ECO:0000313" key="2">
    <source>
        <dbReference type="Proteomes" id="UP000241690"/>
    </source>
</evidence>
<dbReference type="STRING" id="983964.A0A2T4AA46"/>
<accession>A0A2T4AA46</accession>
<dbReference type="Proteomes" id="UP000241690">
    <property type="component" value="Unassembled WGS sequence"/>
</dbReference>
<evidence type="ECO:0000313" key="1">
    <source>
        <dbReference type="EMBL" id="PTB53959.1"/>
    </source>
</evidence>
<gene>
    <name evidence="1" type="ORF">M431DRAFT_508994</name>
</gene>
<name>A0A2T4AA46_TRIHA</name>
<dbReference type="EMBL" id="KZ679681">
    <property type="protein sequence ID" value="PTB53959.1"/>
    <property type="molecule type" value="Genomic_DNA"/>
</dbReference>
<dbReference type="AlphaFoldDB" id="A0A2T4AA46"/>
<sequence length="61" mass="6772">MAAISTSTCKALRPTSRDDFKIAIVCAKDLEYNAACLLIDGFWDEDGDTFDRATLALNFYC</sequence>
<dbReference type="GeneID" id="36627779"/>
<reference evidence="1 2" key="1">
    <citation type="submission" date="2016-07" db="EMBL/GenBank/DDBJ databases">
        <title>Multiple horizontal gene transfer events from other fungi enriched the ability of initially mycotrophic Trichoderma (Ascomycota) to feed on dead plant biomass.</title>
        <authorList>
            <consortium name="DOE Joint Genome Institute"/>
            <person name="Aerts A."/>
            <person name="Atanasova L."/>
            <person name="Chenthamara K."/>
            <person name="Zhang J."/>
            <person name="Grujic M."/>
            <person name="Henrissat B."/>
            <person name="Kuo A."/>
            <person name="Salamov A."/>
            <person name="Lipzen A."/>
            <person name="Labutti K."/>
            <person name="Barry K."/>
            <person name="Miao Y."/>
            <person name="Rahimi M.J."/>
            <person name="Shen Q."/>
            <person name="Grigoriev I.V."/>
            <person name="Kubicek C.P."/>
            <person name="Druzhinina I.S."/>
        </authorList>
    </citation>
    <scope>NUCLEOTIDE SEQUENCE [LARGE SCALE GENOMIC DNA]</scope>
    <source>
        <strain evidence="1 2">CBS 226.95</strain>
    </source>
</reference>
<proteinExistence type="predicted"/>
<organism evidence="1 2">
    <name type="scientific">Trichoderma harzianum CBS 226.95</name>
    <dbReference type="NCBI Taxonomy" id="983964"/>
    <lineage>
        <taxon>Eukaryota</taxon>
        <taxon>Fungi</taxon>
        <taxon>Dikarya</taxon>
        <taxon>Ascomycota</taxon>
        <taxon>Pezizomycotina</taxon>
        <taxon>Sordariomycetes</taxon>
        <taxon>Hypocreomycetidae</taxon>
        <taxon>Hypocreales</taxon>
        <taxon>Hypocreaceae</taxon>
        <taxon>Trichoderma</taxon>
    </lineage>
</organism>
<protein>
    <submittedName>
        <fullName evidence="1">Uncharacterized protein</fullName>
    </submittedName>
</protein>
<dbReference type="RefSeq" id="XP_024773636.1">
    <property type="nucleotide sequence ID" value="XM_024919210.1"/>
</dbReference>
<keyword evidence="2" id="KW-1185">Reference proteome</keyword>